<protein>
    <submittedName>
        <fullName evidence="1">Uncharacterized protein</fullName>
    </submittedName>
</protein>
<comment type="caution">
    <text evidence="1">The sequence shown here is derived from an EMBL/GenBank/DDBJ whole genome shotgun (WGS) entry which is preliminary data.</text>
</comment>
<dbReference type="Proteomes" id="UP001151699">
    <property type="component" value="Chromosome X"/>
</dbReference>
<evidence type="ECO:0000313" key="1">
    <source>
        <dbReference type="EMBL" id="KAJ6640348.1"/>
    </source>
</evidence>
<evidence type="ECO:0000313" key="2">
    <source>
        <dbReference type="Proteomes" id="UP001151699"/>
    </source>
</evidence>
<organism evidence="1 2">
    <name type="scientific">Pseudolycoriella hygida</name>
    <dbReference type="NCBI Taxonomy" id="35572"/>
    <lineage>
        <taxon>Eukaryota</taxon>
        <taxon>Metazoa</taxon>
        <taxon>Ecdysozoa</taxon>
        <taxon>Arthropoda</taxon>
        <taxon>Hexapoda</taxon>
        <taxon>Insecta</taxon>
        <taxon>Pterygota</taxon>
        <taxon>Neoptera</taxon>
        <taxon>Endopterygota</taxon>
        <taxon>Diptera</taxon>
        <taxon>Nematocera</taxon>
        <taxon>Sciaroidea</taxon>
        <taxon>Sciaridae</taxon>
        <taxon>Pseudolycoriella</taxon>
    </lineage>
</organism>
<dbReference type="EMBL" id="WJQU01000003">
    <property type="protein sequence ID" value="KAJ6640348.1"/>
    <property type="molecule type" value="Genomic_DNA"/>
</dbReference>
<proteinExistence type="predicted"/>
<accession>A0A9Q0S1V3</accession>
<reference evidence="1" key="1">
    <citation type="submission" date="2022-07" db="EMBL/GenBank/DDBJ databases">
        <authorList>
            <person name="Trinca V."/>
            <person name="Uliana J.V.C."/>
            <person name="Torres T.T."/>
            <person name="Ward R.J."/>
            <person name="Monesi N."/>
        </authorList>
    </citation>
    <scope>NUCLEOTIDE SEQUENCE</scope>
    <source>
        <strain evidence="1">HSMRA1968</strain>
        <tissue evidence="1">Whole embryos</tissue>
    </source>
</reference>
<gene>
    <name evidence="1" type="ORF">Bhyg_13098</name>
</gene>
<keyword evidence="2" id="KW-1185">Reference proteome</keyword>
<name>A0A9Q0S1V3_9DIPT</name>
<sequence>MDVLQMGPTSHLAQIVLGVDLHNSAAHLLRFGICCGQWLIISNRFAVSFFFCFKGQLSCSIVASSLEFNESWDTNNPLMGAISTTCQWCLINSFLRSGSRDQYDSKRDWTEYPLINKMAINTRSSATEILGYALEDML</sequence>
<dbReference type="AlphaFoldDB" id="A0A9Q0S1V3"/>